<dbReference type="GO" id="GO:0015024">
    <property type="term" value="F:glucuronate-2-sulfatase activity"/>
    <property type="evidence" value="ECO:0007669"/>
    <property type="project" value="TreeGrafter"/>
</dbReference>
<sequence length="145" mass="16946">MKAPDAFSGNVERPELINAGLDLLPTICDYASVEIPSHVTGKSIRTLVEDKDTEEIHPFIVTETQFDKSPTRGWMVRTPQYKYVLYDKGKYREQLFDIRKDKKERRNLAIERKHQETLNHHRSLLQGWVEQHKISTTGREIILSQ</sequence>
<organism evidence="2">
    <name type="scientific">bioreactor metagenome</name>
    <dbReference type="NCBI Taxonomy" id="1076179"/>
    <lineage>
        <taxon>unclassified sequences</taxon>
        <taxon>metagenomes</taxon>
        <taxon>ecological metagenomes</taxon>
    </lineage>
</organism>
<reference evidence="2" key="1">
    <citation type="submission" date="2019-08" db="EMBL/GenBank/DDBJ databases">
        <authorList>
            <person name="Kucharzyk K."/>
            <person name="Murdoch R.W."/>
            <person name="Higgins S."/>
            <person name="Loffler F."/>
        </authorList>
    </citation>
    <scope>NUCLEOTIDE SEQUENCE</scope>
</reference>
<dbReference type="InterPro" id="IPR032506">
    <property type="entry name" value="SGSH_C"/>
</dbReference>
<dbReference type="Pfam" id="PF16347">
    <property type="entry name" value="SGSH_C"/>
    <property type="match status" value="1"/>
</dbReference>
<dbReference type="PANTHER" id="PTHR46615">
    <property type="entry name" value="ARYLSULFATASE K"/>
    <property type="match status" value="1"/>
</dbReference>
<dbReference type="EMBL" id="VSSQ01057310">
    <property type="protein sequence ID" value="MPN11114.1"/>
    <property type="molecule type" value="Genomic_DNA"/>
</dbReference>
<dbReference type="Gene3D" id="3.40.720.10">
    <property type="entry name" value="Alkaline Phosphatase, subunit A"/>
    <property type="match status" value="1"/>
</dbReference>
<dbReference type="InterPro" id="IPR051849">
    <property type="entry name" value="GAG-degrading_sulfatase"/>
</dbReference>
<evidence type="ECO:0000313" key="2">
    <source>
        <dbReference type="EMBL" id="MPN11114.1"/>
    </source>
</evidence>
<comment type="caution">
    <text evidence="2">The sequence shown here is derived from an EMBL/GenBank/DDBJ whole genome shotgun (WGS) entry which is preliminary data.</text>
</comment>
<dbReference type="GO" id="GO:0004065">
    <property type="term" value="F:arylsulfatase activity"/>
    <property type="evidence" value="ECO:0007669"/>
    <property type="project" value="TreeGrafter"/>
</dbReference>
<dbReference type="SUPFAM" id="SSF53649">
    <property type="entry name" value="Alkaline phosphatase-like"/>
    <property type="match status" value="1"/>
</dbReference>
<protein>
    <recommendedName>
        <fullName evidence="1">N-sulphoglucosamine sulphohydrolase C-terminal domain-containing protein</fullName>
    </recommendedName>
</protein>
<accession>A0A645FF39</accession>
<dbReference type="PANTHER" id="PTHR46615:SF1">
    <property type="entry name" value="ARYLSULFATASE K"/>
    <property type="match status" value="1"/>
</dbReference>
<evidence type="ECO:0000259" key="1">
    <source>
        <dbReference type="Pfam" id="PF16347"/>
    </source>
</evidence>
<name>A0A645FF39_9ZZZZ</name>
<gene>
    <name evidence="2" type="ORF">SDC9_158415</name>
</gene>
<dbReference type="InterPro" id="IPR017850">
    <property type="entry name" value="Alkaline_phosphatase_core_sf"/>
</dbReference>
<feature type="domain" description="N-sulphoglucosamine sulphohydrolase C-terminal" evidence="1">
    <location>
        <begin position="1"/>
        <end position="123"/>
    </location>
</feature>
<dbReference type="AlphaFoldDB" id="A0A645FF39"/>
<proteinExistence type="predicted"/>